<reference evidence="2 3" key="1">
    <citation type="submission" date="2020-08" db="EMBL/GenBank/DDBJ databases">
        <authorList>
            <person name="Koutsovoulos G."/>
            <person name="Danchin GJ E."/>
        </authorList>
    </citation>
    <scope>NUCLEOTIDE SEQUENCE [LARGE SCALE GENOMIC DNA]</scope>
</reference>
<accession>A0A6V7V7P6</accession>
<sequence>MSRDLYPSNSNIIDLRSKILSTHAPSRTKQFVNELDRLSSSSFGQKDKTSNSGLAYETERWFSPRQNSEVNTSLPPRRSIFTPSRLSARRTRESTKPYWRCPNPTSSKNITPSLDVDGFFNKTTSARNETPVFNASFFNNIASVANTALPVNTSVSASPEVNSLPMNIVPSLTNVAPVVNATCFDVPGVENATEREDAISSGVDISESYPAFTFAEAVIRGPKCPSPPPKPKPTYQDKGIQTDEVQKVQTVNTFKDKQTNDKPIEPKTQQTFDSVPKISGFQPPPAPLNGGFHFGTSTSEATDSTMAIDTNINGLTTMNGVPDPTMNGIACAPVVSSFQFSAPLTGVFQFGTSTSEVSSNNSSFCDGNGLASRSGVSVRKMLHAKRPKKR</sequence>
<dbReference type="Proteomes" id="UP000580250">
    <property type="component" value="Unassembled WGS sequence"/>
</dbReference>
<name>A0A6V7V7P6_MELEN</name>
<dbReference type="EMBL" id="CAJEWN010000176">
    <property type="protein sequence ID" value="CAD2170993.1"/>
    <property type="molecule type" value="Genomic_DNA"/>
</dbReference>
<protein>
    <submittedName>
        <fullName evidence="2">Uncharacterized protein</fullName>
    </submittedName>
</protein>
<gene>
    <name evidence="2" type="ORF">MENT_LOCUS22425</name>
</gene>
<dbReference type="AlphaFoldDB" id="A0A6V7V7P6"/>
<comment type="caution">
    <text evidence="2">The sequence shown here is derived from an EMBL/GenBank/DDBJ whole genome shotgun (WGS) entry which is preliminary data.</text>
</comment>
<organism evidence="2 3">
    <name type="scientific">Meloidogyne enterolobii</name>
    <name type="common">Root-knot nematode worm</name>
    <name type="synonym">Meloidogyne mayaguensis</name>
    <dbReference type="NCBI Taxonomy" id="390850"/>
    <lineage>
        <taxon>Eukaryota</taxon>
        <taxon>Metazoa</taxon>
        <taxon>Ecdysozoa</taxon>
        <taxon>Nematoda</taxon>
        <taxon>Chromadorea</taxon>
        <taxon>Rhabditida</taxon>
        <taxon>Tylenchina</taxon>
        <taxon>Tylenchomorpha</taxon>
        <taxon>Tylenchoidea</taxon>
        <taxon>Meloidogynidae</taxon>
        <taxon>Meloidogyninae</taxon>
        <taxon>Meloidogyne</taxon>
    </lineage>
</organism>
<feature type="compositionally biased region" description="Polar residues" evidence="1">
    <location>
        <begin position="64"/>
        <end position="74"/>
    </location>
</feature>
<feature type="region of interest" description="Disordered" evidence="1">
    <location>
        <begin position="37"/>
        <end position="106"/>
    </location>
</feature>
<proteinExistence type="predicted"/>
<evidence type="ECO:0000313" key="2">
    <source>
        <dbReference type="EMBL" id="CAD2170993.1"/>
    </source>
</evidence>
<evidence type="ECO:0000256" key="1">
    <source>
        <dbReference type="SAM" id="MobiDB-lite"/>
    </source>
</evidence>
<evidence type="ECO:0000313" key="3">
    <source>
        <dbReference type="Proteomes" id="UP000580250"/>
    </source>
</evidence>
<dbReference type="OrthoDB" id="5873577at2759"/>